<dbReference type="GeneID" id="78152087"/>
<feature type="binding site" evidence="3">
    <location>
        <position position="98"/>
    </location>
    <ligand>
        <name>a divalent metal cation</name>
        <dbReference type="ChEBI" id="CHEBI:60240"/>
        <label>1</label>
    </ligand>
</feature>
<feature type="binding site" evidence="3">
    <location>
        <position position="15"/>
    </location>
    <ligand>
        <name>a divalent metal cation</name>
        <dbReference type="ChEBI" id="CHEBI:60240"/>
        <label>1</label>
    </ligand>
</feature>
<accession>A0A0S4PX44</accession>
<protein>
    <submittedName>
        <fullName evidence="4">Putative deoxyribonuclease YcfH</fullName>
    </submittedName>
</protein>
<dbReference type="GO" id="GO:0046872">
    <property type="term" value="F:metal ion binding"/>
    <property type="evidence" value="ECO:0007669"/>
    <property type="project" value="UniProtKB-KW"/>
</dbReference>
<dbReference type="InterPro" id="IPR018228">
    <property type="entry name" value="DNase_TatD-rel_CS"/>
</dbReference>
<dbReference type="EMBL" id="LN907858">
    <property type="protein sequence ID" value="CUU40859.1"/>
    <property type="molecule type" value="Genomic_DNA"/>
</dbReference>
<reference evidence="5" key="1">
    <citation type="submission" date="2015-11" db="EMBL/GenBank/DDBJ databases">
        <authorList>
            <person name="Anvar S.Y."/>
        </authorList>
    </citation>
    <scope>NUCLEOTIDE SEQUENCE [LARGE SCALE GENOMIC DNA]</scope>
</reference>
<evidence type="ECO:0000256" key="2">
    <source>
        <dbReference type="ARBA" id="ARBA00022801"/>
    </source>
</evidence>
<feature type="binding site" evidence="3">
    <location>
        <position position="194"/>
    </location>
    <ligand>
        <name>a divalent metal cation</name>
        <dbReference type="ChEBI" id="CHEBI:60240"/>
        <label>2</label>
    </ligand>
</feature>
<dbReference type="GO" id="GO:0016788">
    <property type="term" value="F:hydrolase activity, acting on ester bonds"/>
    <property type="evidence" value="ECO:0007669"/>
    <property type="project" value="InterPro"/>
</dbReference>
<gene>
    <name evidence="4" type="ORF">BN2458_PEG1976</name>
</gene>
<evidence type="ECO:0000313" key="4">
    <source>
        <dbReference type="EMBL" id="CUU40859.1"/>
    </source>
</evidence>
<proteinExistence type="inferred from homology"/>
<dbReference type="PIRSF" id="PIRSF005902">
    <property type="entry name" value="DNase_TatD"/>
    <property type="match status" value="1"/>
</dbReference>
<evidence type="ECO:0000256" key="1">
    <source>
        <dbReference type="ARBA" id="ARBA00009275"/>
    </source>
</evidence>
<feature type="binding site" evidence="3">
    <location>
        <position position="242"/>
    </location>
    <ligand>
        <name>a divalent metal cation</name>
        <dbReference type="ChEBI" id="CHEBI:60240"/>
        <label>1</label>
    </ligand>
</feature>
<dbReference type="GO" id="GO:0005829">
    <property type="term" value="C:cytosol"/>
    <property type="evidence" value="ECO:0007669"/>
    <property type="project" value="TreeGrafter"/>
</dbReference>
<dbReference type="AlphaFoldDB" id="A0A0S4PX44"/>
<feature type="binding site" evidence="3">
    <location>
        <position position="17"/>
    </location>
    <ligand>
        <name>a divalent metal cation</name>
        <dbReference type="ChEBI" id="CHEBI:60240"/>
        <label>1</label>
    </ligand>
</feature>
<organism evidence="4 5">
    <name type="scientific">Helicobacter typhlonius</name>
    <dbReference type="NCBI Taxonomy" id="76936"/>
    <lineage>
        <taxon>Bacteria</taxon>
        <taxon>Pseudomonadati</taxon>
        <taxon>Campylobacterota</taxon>
        <taxon>Epsilonproteobacteria</taxon>
        <taxon>Campylobacterales</taxon>
        <taxon>Helicobacteraceae</taxon>
        <taxon>Helicobacter</taxon>
    </lineage>
</organism>
<feature type="binding site" evidence="3">
    <location>
        <position position="171"/>
    </location>
    <ligand>
        <name>a divalent metal cation</name>
        <dbReference type="ChEBI" id="CHEBI:60240"/>
        <label>2</label>
    </ligand>
</feature>
<comment type="similarity">
    <text evidence="1">Belongs to the metallo-dependent hydrolases superfamily. TatD-type hydrolase family.</text>
</comment>
<dbReference type="Gene3D" id="3.20.20.140">
    <property type="entry name" value="Metal-dependent hydrolases"/>
    <property type="match status" value="1"/>
</dbReference>
<dbReference type="RefSeq" id="WP_407081051.1">
    <property type="nucleotide sequence ID" value="NZ_CAOLUG010000003.1"/>
</dbReference>
<dbReference type="PROSITE" id="PS01091">
    <property type="entry name" value="TATD_3"/>
    <property type="match status" value="1"/>
</dbReference>
<dbReference type="PROSITE" id="PS01137">
    <property type="entry name" value="TATD_1"/>
    <property type="match status" value="1"/>
</dbReference>
<dbReference type="PANTHER" id="PTHR46124">
    <property type="entry name" value="D-AMINOACYL-TRNA DEACYLASE"/>
    <property type="match status" value="1"/>
</dbReference>
<dbReference type="InterPro" id="IPR001130">
    <property type="entry name" value="TatD-like"/>
</dbReference>
<dbReference type="CDD" id="cd01310">
    <property type="entry name" value="TatD_DNAse"/>
    <property type="match status" value="1"/>
</dbReference>
<keyword evidence="3" id="KW-0479">Metal-binding</keyword>
<dbReference type="SUPFAM" id="SSF51556">
    <property type="entry name" value="Metallo-dependent hydrolases"/>
    <property type="match status" value="1"/>
</dbReference>
<dbReference type="PATRIC" id="fig|76936.10.peg.1924"/>
<sequence>MSQARVQFDYMIDTHCHLDLEHFDDDIEQVISRALAQNVRKIIIPGADIHTLPKAQALAHKYEGVHFAAGVHPNDIDLFDVEILKSFAKDSKCVAIGECGLDYYYLPTMQDLLKEQDSKENAKEQNLPTLEQHALGQELERQKAEIKARQKAVFIAQIELALSLDKPLIVHIREASNDSFEILDSYKEARGVLHCYNADRILLELSERFYYGIGGVCTFKNARRLIEALPLIPKERIVLETDAPYLTPHPHRGSRNEPSYIPLVMRQIAQVKGISEEEVIESSTHNAQSLFALGGTKA</sequence>
<dbReference type="KEGG" id="hty:BN2458_PEG1976"/>
<evidence type="ECO:0000313" key="5">
    <source>
        <dbReference type="Proteomes" id="UP000064525"/>
    </source>
</evidence>
<dbReference type="Proteomes" id="UP000064525">
    <property type="component" value="Chromosome I"/>
</dbReference>
<evidence type="ECO:0000256" key="3">
    <source>
        <dbReference type="PIRSR" id="PIRSR005902-1"/>
    </source>
</evidence>
<keyword evidence="2" id="KW-0378">Hydrolase</keyword>
<dbReference type="InterPro" id="IPR032466">
    <property type="entry name" value="Metal_Hydrolase"/>
</dbReference>
<dbReference type="PANTHER" id="PTHR46124:SF2">
    <property type="entry name" value="D-AMINOACYL-TRNA DEACYLASE"/>
    <property type="match status" value="1"/>
</dbReference>
<dbReference type="Pfam" id="PF01026">
    <property type="entry name" value="TatD_DNase"/>
    <property type="match status" value="1"/>
</dbReference>
<name>A0A0S4PX44_9HELI</name>